<dbReference type="GO" id="GO:0005886">
    <property type="term" value="C:plasma membrane"/>
    <property type="evidence" value="ECO:0007669"/>
    <property type="project" value="UniProtKB-SubCell"/>
</dbReference>
<accession>A0A4P6END7</accession>
<feature type="transmembrane region" description="Helical" evidence="8">
    <location>
        <begin position="255"/>
        <end position="276"/>
    </location>
</feature>
<protein>
    <submittedName>
        <fullName evidence="9">Iron ABC transporter permease</fullName>
    </submittedName>
</protein>
<keyword evidence="10" id="KW-1185">Reference proteome</keyword>
<dbReference type="GO" id="GO:0033214">
    <property type="term" value="P:siderophore-iron import into cell"/>
    <property type="evidence" value="ECO:0007669"/>
    <property type="project" value="TreeGrafter"/>
</dbReference>
<dbReference type="InterPro" id="IPR037294">
    <property type="entry name" value="ABC_BtuC-like"/>
</dbReference>
<evidence type="ECO:0000256" key="3">
    <source>
        <dbReference type="ARBA" id="ARBA00022448"/>
    </source>
</evidence>
<evidence type="ECO:0000256" key="8">
    <source>
        <dbReference type="SAM" id="Phobius"/>
    </source>
</evidence>
<comment type="similarity">
    <text evidence="2">Belongs to the binding-protein-dependent transport system permease family. FecCD subfamily.</text>
</comment>
<feature type="transmembrane region" description="Helical" evidence="8">
    <location>
        <begin position="173"/>
        <end position="200"/>
    </location>
</feature>
<keyword evidence="7 8" id="KW-0472">Membrane</keyword>
<proteinExistence type="inferred from homology"/>
<feature type="transmembrane region" description="Helical" evidence="8">
    <location>
        <begin position="212"/>
        <end position="243"/>
    </location>
</feature>
<evidence type="ECO:0000313" key="10">
    <source>
        <dbReference type="Proteomes" id="UP000293995"/>
    </source>
</evidence>
<reference evidence="9 10" key="1">
    <citation type="submission" date="2019-01" db="EMBL/GenBank/DDBJ databases">
        <title>Genome sequencing of strain DFW100M-13.</title>
        <authorList>
            <person name="Heo J."/>
            <person name="Kim S.-J."/>
            <person name="Kim J.-S."/>
            <person name="Hong S.-B."/>
            <person name="Kwon S.-W."/>
        </authorList>
    </citation>
    <scope>NUCLEOTIDE SEQUENCE [LARGE SCALE GENOMIC DNA]</scope>
    <source>
        <strain evidence="9 10">DFW100M-13</strain>
    </source>
</reference>
<feature type="transmembrane region" description="Helical" evidence="8">
    <location>
        <begin position="41"/>
        <end position="58"/>
    </location>
</feature>
<dbReference type="GO" id="GO:0022857">
    <property type="term" value="F:transmembrane transporter activity"/>
    <property type="evidence" value="ECO:0007669"/>
    <property type="project" value="InterPro"/>
</dbReference>
<evidence type="ECO:0000313" key="9">
    <source>
        <dbReference type="EMBL" id="QAY61797.1"/>
    </source>
</evidence>
<feature type="transmembrane region" description="Helical" evidence="8">
    <location>
        <begin position="97"/>
        <end position="119"/>
    </location>
</feature>
<gene>
    <name evidence="9" type="ORF">ET475_09310</name>
</gene>
<feature type="transmembrane region" description="Helical" evidence="8">
    <location>
        <begin position="126"/>
        <end position="149"/>
    </location>
</feature>
<evidence type="ECO:0000256" key="5">
    <source>
        <dbReference type="ARBA" id="ARBA00022692"/>
    </source>
</evidence>
<keyword evidence="3" id="KW-0813">Transport</keyword>
<dbReference type="CDD" id="cd06550">
    <property type="entry name" value="TM_ABC_iron-siderophores_like"/>
    <property type="match status" value="1"/>
</dbReference>
<dbReference type="PANTHER" id="PTHR30472:SF1">
    <property type="entry name" value="FE(3+) DICITRATE TRANSPORT SYSTEM PERMEASE PROTEIN FECC-RELATED"/>
    <property type="match status" value="1"/>
</dbReference>
<keyword evidence="6 8" id="KW-1133">Transmembrane helix</keyword>
<organism evidence="9 10">
    <name type="scientific">Microbacterium protaetiae</name>
    <dbReference type="NCBI Taxonomy" id="2509458"/>
    <lineage>
        <taxon>Bacteria</taxon>
        <taxon>Bacillati</taxon>
        <taxon>Actinomycetota</taxon>
        <taxon>Actinomycetes</taxon>
        <taxon>Micrococcales</taxon>
        <taxon>Microbacteriaceae</taxon>
        <taxon>Microbacterium</taxon>
    </lineage>
</organism>
<evidence type="ECO:0000256" key="4">
    <source>
        <dbReference type="ARBA" id="ARBA00022475"/>
    </source>
</evidence>
<comment type="subcellular location">
    <subcellularLocation>
        <location evidence="1">Cell membrane</location>
        <topology evidence="1">Multi-pass membrane protein</topology>
    </subcellularLocation>
</comment>
<evidence type="ECO:0000256" key="1">
    <source>
        <dbReference type="ARBA" id="ARBA00004651"/>
    </source>
</evidence>
<keyword evidence="5 8" id="KW-0812">Transmembrane</keyword>
<dbReference type="SUPFAM" id="SSF81345">
    <property type="entry name" value="ABC transporter involved in vitamin B12 uptake, BtuC"/>
    <property type="match status" value="1"/>
</dbReference>
<evidence type="ECO:0000256" key="2">
    <source>
        <dbReference type="ARBA" id="ARBA00007935"/>
    </source>
</evidence>
<dbReference type="Gene3D" id="1.10.3470.10">
    <property type="entry name" value="ABC transporter involved in vitamin B12 uptake, BtuC"/>
    <property type="match status" value="1"/>
</dbReference>
<dbReference type="InterPro" id="IPR000522">
    <property type="entry name" value="ABC_transptr_permease_BtuC"/>
</dbReference>
<dbReference type="AlphaFoldDB" id="A0A4P6END7"/>
<sequence length="312" mass="31315">MGLSLLVGSNPIPPREVFAAIFLRDSSPEATVILTQRLPRTLLGLAVGVALGAAGALMQGHTRNPLAEPGLFGVNAGAAFGVVLLSFAFHIDSTASIVFAALLGAAGATAVVIVAAWAGRAKGTPVTLALTGASLGAVLTAATTGIVLLDKQSLDVMRFWSVGSLTGRPQDTFGLIVGMIALGLVLAFINAPGVTALGLGDDMARSLGNRVAAVRILGVVGITLLAAAGTAACGPIAFLGLVAPWAVRGFTGPRYTWLIPLAGIAGAVVMLFSDVVARIAVPQGELPVGLVIAVIGAPVLIAVVSRRKAAQL</sequence>
<dbReference type="EMBL" id="CP035494">
    <property type="protein sequence ID" value="QAY61797.1"/>
    <property type="molecule type" value="Genomic_DNA"/>
</dbReference>
<dbReference type="OrthoDB" id="9782305at2"/>
<evidence type="ECO:0000256" key="7">
    <source>
        <dbReference type="ARBA" id="ARBA00023136"/>
    </source>
</evidence>
<dbReference type="PANTHER" id="PTHR30472">
    <property type="entry name" value="FERRIC ENTEROBACTIN TRANSPORT SYSTEM PERMEASE PROTEIN"/>
    <property type="match status" value="1"/>
</dbReference>
<keyword evidence="4" id="KW-1003">Cell membrane</keyword>
<dbReference type="Proteomes" id="UP000293995">
    <property type="component" value="Chromosome"/>
</dbReference>
<feature type="transmembrane region" description="Helical" evidence="8">
    <location>
        <begin position="288"/>
        <end position="305"/>
    </location>
</feature>
<dbReference type="KEGG" id="mprt:ET475_09310"/>
<dbReference type="Pfam" id="PF01032">
    <property type="entry name" value="FecCD"/>
    <property type="match status" value="1"/>
</dbReference>
<feature type="transmembrane region" description="Helical" evidence="8">
    <location>
        <begin position="70"/>
        <end position="91"/>
    </location>
</feature>
<evidence type="ECO:0000256" key="6">
    <source>
        <dbReference type="ARBA" id="ARBA00022989"/>
    </source>
</evidence>
<name>A0A4P6END7_9MICO</name>